<sequence length="230" mass="25424">MVTDPSTSPLPRQKCSIVTQLVIAFLKLNQQNLLKIFNGITGYKHQDLRNFPASKAQSSPPETSATRAAGRIFEANYQTHAPARYALDILEETRMMGCRPIDTPIDPNVKLLPGQGSHLVILKVTRPGISFPVSVVSQFMTSPCDSHWEVVVRILRYIKSAPAKDYSLRIKVMSISLDIQTLIGQDHPLTDVDIRILCFSWSSAPFILLNLEADEGVELASSSAMIGSFN</sequence>
<name>A0A3Q7GDS8_SOLLC</name>
<evidence type="ECO:0000313" key="2">
    <source>
        <dbReference type="Proteomes" id="UP000004994"/>
    </source>
</evidence>
<protein>
    <submittedName>
        <fullName evidence="1">Uncharacterized protein</fullName>
    </submittedName>
</protein>
<dbReference type="PANTHER" id="PTHR11439">
    <property type="entry name" value="GAG-POL-RELATED RETROTRANSPOSON"/>
    <property type="match status" value="1"/>
</dbReference>
<dbReference type="EnsemblPlants" id="Solyc05g015225.1.1">
    <property type="protein sequence ID" value="Solyc05g015225.1.1"/>
    <property type="gene ID" value="Solyc05g015225.1"/>
</dbReference>
<keyword evidence="2" id="KW-1185">Reference proteome</keyword>
<dbReference type="Gramene" id="Solyc05g015225.1.1">
    <property type="protein sequence ID" value="Solyc05g015225.1.1"/>
    <property type="gene ID" value="Solyc05g015225.1"/>
</dbReference>
<proteinExistence type="predicted"/>
<dbReference type="Proteomes" id="UP000004994">
    <property type="component" value="Chromosome 5"/>
</dbReference>
<dbReference type="PANTHER" id="PTHR11439:SF484">
    <property type="entry name" value="REVERSE TRANSCRIPTASE TY1_COPIA-TYPE DOMAIN-CONTAINING PROTEIN"/>
    <property type="match status" value="1"/>
</dbReference>
<dbReference type="AlphaFoldDB" id="A0A3Q7GDS8"/>
<evidence type="ECO:0000313" key="1">
    <source>
        <dbReference type="EnsemblPlants" id="Solyc05g015225.1.1"/>
    </source>
</evidence>
<reference evidence="1" key="1">
    <citation type="journal article" date="2012" name="Nature">
        <title>The tomato genome sequence provides insights into fleshy fruit evolution.</title>
        <authorList>
            <consortium name="Tomato Genome Consortium"/>
        </authorList>
    </citation>
    <scope>NUCLEOTIDE SEQUENCE [LARGE SCALE GENOMIC DNA]</scope>
    <source>
        <strain evidence="1">cv. Heinz 1706</strain>
    </source>
</reference>
<accession>A0A3Q7GDS8</accession>
<dbReference type="InParanoid" id="A0A3Q7GDS8"/>
<reference evidence="1" key="2">
    <citation type="submission" date="2019-01" db="UniProtKB">
        <authorList>
            <consortium name="EnsemblPlants"/>
        </authorList>
    </citation>
    <scope>IDENTIFICATION</scope>
    <source>
        <strain evidence="1">cv. Heinz 1706</strain>
    </source>
</reference>
<organism evidence="1">
    <name type="scientific">Solanum lycopersicum</name>
    <name type="common">Tomato</name>
    <name type="synonym">Lycopersicon esculentum</name>
    <dbReference type="NCBI Taxonomy" id="4081"/>
    <lineage>
        <taxon>Eukaryota</taxon>
        <taxon>Viridiplantae</taxon>
        <taxon>Streptophyta</taxon>
        <taxon>Embryophyta</taxon>
        <taxon>Tracheophyta</taxon>
        <taxon>Spermatophyta</taxon>
        <taxon>Magnoliopsida</taxon>
        <taxon>eudicotyledons</taxon>
        <taxon>Gunneridae</taxon>
        <taxon>Pentapetalae</taxon>
        <taxon>asterids</taxon>
        <taxon>lamiids</taxon>
        <taxon>Solanales</taxon>
        <taxon>Solanaceae</taxon>
        <taxon>Solanoideae</taxon>
        <taxon>Solaneae</taxon>
        <taxon>Solanum</taxon>
        <taxon>Solanum subgen. Lycopersicon</taxon>
    </lineage>
</organism>